<dbReference type="GO" id="GO:0070967">
    <property type="term" value="F:coenzyme F420 binding"/>
    <property type="evidence" value="ECO:0007669"/>
    <property type="project" value="TreeGrafter"/>
</dbReference>
<dbReference type="Proteomes" id="UP000635245">
    <property type="component" value="Unassembled WGS sequence"/>
</dbReference>
<evidence type="ECO:0000259" key="3">
    <source>
        <dbReference type="Pfam" id="PF01814"/>
    </source>
</evidence>
<dbReference type="NCBIfam" id="TIGR00026">
    <property type="entry name" value="hi_GC_TIGR00026"/>
    <property type="match status" value="1"/>
</dbReference>
<protein>
    <submittedName>
        <fullName evidence="4">Nitroreductase family deazaflavin-dependent oxidoreductase</fullName>
    </submittedName>
</protein>
<evidence type="ECO:0000256" key="1">
    <source>
        <dbReference type="ARBA" id="ARBA00008710"/>
    </source>
</evidence>
<reference evidence="4" key="1">
    <citation type="submission" date="2020-12" db="EMBL/GenBank/DDBJ databases">
        <title>Prauserella sp. ASG 168, a novel actinomycete isolated from cave rock.</title>
        <authorList>
            <person name="Suriyachadkun C."/>
        </authorList>
    </citation>
    <scope>NUCLEOTIDE SEQUENCE</scope>
    <source>
        <strain evidence="4">ASG 168</strain>
    </source>
</reference>
<organism evidence="4 5">
    <name type="scientific">Prauserella cavernicola</name>
    <dbReference type="NCBI Taxonomy" id="2800127"/>
    <lineage>
        <taxon>Bacteria</taxon>
        <taxon>Bacillati</taxon>
        <taxon>Actinomycetota</taxon>
        <taxon>Actinomycetes</taxon>
        <taxon>Pseudonocardiales</taxon>
        <taxon>Pseudonocardiaceae</taxon>
        <taxon>Prauserella</taxon>
    </lineage>
</organism>
<dbReference type="PANTHER" id="PTHR39428">
    <property type="entry name" value="F420H(2)-DEPENDENT QUINONE REDUCTASE RV1261C"/>
    <property type="match status" value="1"/>
</dbReference>
<dbReference type="Pfam" id="PF04075">
    <property type="entry name" value="F420H2_quin_red"/>
    <property type="match status" value="1"/>
</dbReference>
<dbReference type="AlphaFoldDB" id="A0A934QTW0"/>
<accession>A0A934QTW0</accession>
<dbReference type="GO" id="GO:0005886">
    <property type="term" value="C:plasma membrane"/>
    <property type="evidence" value="ECO:0007669"/>
    <property type="project" value="TreeGrafter"/>
</dbReference>
<comment type="similarity">
    <text evidence="1">Belongs to the F420H(2)-dependent quinone reductase family.</text>
</comment>
<comment type="caution">
    <text evidence="4">The sequence shown here is derived from an EMBL/GenBank/DDBJ whole genome shotgun (WGS) entry which is preliminary data.</text>
</comment>
<dbReference type="EMBL" id="JAENJH010000004">
    <property type="protein sequence ID" value="MBK1786330.1"/>
    <property type="molecule type" value="Genomic_DNA"/>
</dbReference>
<feature type="domain" description="Hemerythrin-like" evidence="3">
    <location>
        <begin position="124"/>
        <end position="259"/>
    </location>
</feature>
<proteinExistence type="inferred from homology"/>
<dbReference type="InterPro" id="IPR012349">
    <property type="entry name" value="Split_barrel_FMN-bd"/>
</dbReference>
<dbReference type="PANTHER" id="PTHR39428:SF1">
    <property type="entry name" value="F420H(2)-DEPENDENT QUINONE REDUCTASE RV1261C"/>
    <property type="match status" value="1"/>
</dbReference>
<dbReference type="CDD" id="cd12108">
    <property type="entry name" value="Hr-like"/>
    <property type="match status" value="1"/>
</dbReference>
<evidence type="ECO:0000256" key="2">
    <source>
        <dbReference type="ARBA" id="ARBA00049106"/>
    </source>
</evidence>
<dbReference type="InterPro" id="IPR004378">
    <property type="entry name" value="F420H2_quin_Rdtase"/>
</dbReference>
<dbReference type="Gene3D" id="2.30.110.10">
    <property type="entry name" value="Electron Transport, Fmn-binding Protein, Chain A"/>
    <property type="match status" value="1"/>
</dbReference>
<sequence>MFEGGDLLLLTTVGARSGRETTSPLAFLRIDGALLVVASAAGAPRHPAWYHNLLAHPAVRVELGTETFAAVAVPAEGAERDRLFARIVEREPGFGDYQASTERILPVVTLERAEYAAPAEVNTLADKLVEIHSWLRAHLRYIREETDAYFAGREGEPTPLSLQIRQHCLAFCEGLQFHHDGEEAAAFPSLERSHPHLREPIARLRAEHVTVSRLREELEKLVANVATADPDQFRAELDRMSAELTNHLDYEEESLIPALAEVPFPPR</sequence>
<keyword evidence="5" id="KW-1185">Reference proteome</keyword>
<name>A0A934QTW0_9PSEU</name>
<dbReference type="Pfam" id="PF01814">
    <property type="entry name" value="Hemerythrin"/>
    <property type="match status" value="1"/>
</dbReference>
<gene>
    <name evidence="4" type="ORF">JHE00_18520</name>
</gene>
<comment type="catalytic activity">
    <reaction evidence="2">
        <text>oxidized coenzyme F420-(gamma-L-Glu)(n) + a quinol + H(+) = reduced coenzyme F420-(gamma-L-Glu)(n) + a quinone</text>
        <dbReference type="Rhea" id="RHEA:39663"/>
        <dbReference type="Rhea" id="RHEA-COMP:12939"/>
        <dbReference type="Rhea" id="RHEA-COMP:14378"/>
        <dbReference type="ChEBI" id="CHEBI:15378"/>
        <dbReference type="ChEBI" id="CHEBI:24646"/>
        <dbReference type="ChEBI" id="CHEBI:132124"/>
        <dbReference type="ChEBI" id="CHEBI:133980"/>
        <dbReference type="ChEBI" id="CHEBI:139511"/>
    </reaction>
</comment>
<evidence type="ECO:0000313" key="5">
    <source>
        <dbReference type="Proteomes" id="UP000635245"/>
    </source>
</evidence>
<dbReference type="InterPro" id="IPR012312">
    <property type="entry name" value="Hemerythrin-like"/>
</dbReference>
<dbReference type="SUPFAM" id="SSF50475">
    <property type="entry name" value="FMN-binding split barrel"/>
    <property type="match status" value="1"/>
</dbReference>
<evidence type="ECO:0000313" key="4">
    <source>
        <dbReference type="EMBL" id="MBK1786330.1"/>
    </source>
</evidence>
<dbReference type="Gene3D" id="1.20.120.520">
    <property type="entry name" value="nmb1532 protein domain like"/>
    <property type="match status" value="1"/>
</dbReference>
<dbReference type="GO" id="GO:0016491">
    <property type="term" value="F:oxidoreductase activity"/>
    <property type="evidence" value="ECO:0007669"/>
    <property type="project" value="InterPro"/>
</dbReference>